<comment type="caution">
    <text evidence="4">The sequence shown here is derived from an EMBL/GenBank/DDBJ whole genome shotgun (WGS) entry which is preliminary data.</text>
</comment>
<reference evidence="4 5" key="1">
    <citation type="submission" date="2018-06" db="EMBL/GenBank/DDBJ databases">
        <title>Draft genome sequence of Modestobacter versicolor CP153-2.</title>
        <authorList>
            <person name="Gundlapally S.R."/>
        </authorList>
    </citation>
    <scope>NUCLEOTIDE SEQUENCE [LARGE SCALE GENOMIC DNA]</scope>
    <source>
        <strain evidence="4 5">CP153-2</strain>
    </source>
</reference>
<evidence type="ECO:0000313" key="4">
    <source>
        <dbReference type="EMBL" id="PZA21357.1"/>
    </source>
</evidence>
<reference evidence="3 6" key="2">
    <citation type="submission" date="2020-08" db="EMBL/GenBank/DDBJ databases">
        <title>Sequencing the genomes of 1000 actinobacteria strains.</title>
        <authorList>
            <person name="Klenk H.-P."/>
        </authorList>
    </citation>
    <scope>NUCLEOTIDE SEQUENCE [LARGE SCALE GENOMIC DNA]</scope>
    <source>
        <strain evidence="3 6">DSM 16678</strain>
    </source>
</reference>
<dbReference type="RefSeq" id="WP_110552280.1">
    <property type="nucleotide sequence ID" value="NZ_JACIBU010000001.1"/>
</dbReference>
<feature type="signal peptide" evidence="2">
    <location>
        <begin position="1"/>
        <end position="23"/>
    </location>
</feature>
<name>A0A323V938_9ACTN</name>
<gene>
    <name evidence="4" type="ORF">DMO24_10740</name>
    <name evidence="3" type="ORF">FHX36_001386</name>
</gene>
<dbReference type="PROSITE" id="PS51257">
    <property type="entry name" value="PROKAR_LIPOPROTEIN"/>
    <property type="match status" value="1"/>
</dbReference>
<dbReference type="EMBL" id="JACIBU010000001">
    <property type="protein sequence ID" value="MBB3675651.1"/>
    <property type="molecule type" value="Genomic_DNA"/>
</dbReference>
<proteinExistence type="predicted"/>
<keyword evidence="5" id="KW-1185">Reference proteome</keyword>
<protein>
    <recommendedName>
        <fullName evidence="7">Lipoprotein</fullName>
    </recommendedName>
</protein>
<evidence type="ECO:0000256" key="1">
    <source>
        <dbReference type="SAM" id="MobiDB-lite"/>
    </source>
</evidence>
<accession>A0A323V938</accession>
<dbReference type="AlphaFoldDB" id="A0A323V938"/>
<feature type="compositionally biased region" description="Low complexity" evidence="1">
    <location>
        <begin position="30"/>
        <end position="50"/>
    </location>
</feature>
<dbReference type="Proteomes" id="UP000247602">
    <property type="component" value="Unassembled WGS sequence"/>
</dbReference>
<dbReference type="Proteomes" id="UP000580718">
    <property type="component" value="Unassembled WGS sequence"/>
</dbReference>
<feature type="region of interest" description="Disordered" evidence="1">
    <location>
        <begin position="26"/>
        <end position="54"/>
    </location>
</feature>
<sequence>MSRRLLAAVLVAAPVLLGGCGSGNDGPLDAAPSSPSTSSAAPSTSATPTPTQRPVSQWFDAGGEATLAALGETMKLEGLSVPPVDQATLTARCEQVTAATEAAQALPPFPVPEVEAALRGSYPGVLDVAQRCLAEAAAGVQDLLRSGLLVAMVNAYGPFQIARGDAIAALATG</sequence>
<keyword evidence="2" id="KW-0732">Signal</keyword>
<evidence type="ECO:0000313" key="6">
    <source>
        <dbReference type="Proteomes" id="UP000580718"/>
    </source>
</evidence>
<organism evidence="4 5">
    <name type="scientific">Modestobacter versicolor</name>
    <dbReference type="NCBI Taxonomy" id="429133"/>
    <lineage>
        <taxon>Bacteria</taxon>
        <taxon>Bacillati</taxon>
        <taxon>Actinomycetota</taxon>
        <taxon>Actinomycetes</taxon>
        <taxon>Geodermatophilales</taxon>
        <taxon>Geodermatophilaceae</taxon>
        <taxon>Modestobacter</taxon>
    </lineage>
</organism>
<evidence type="ECO:0008006" key="7">
    <source>
        <dbReference type="Google" id="ProtNLM"/>
    </source>
</evidence>
<dbReference type="EMBL" id="QKNV01000095">
    <property type="protein sequence ID" value="PZA21357.1"/>
    <property type="molecule type" value="Genomic_DNA"/>
</dbReference>
<feature type="chain" id="PRO_5038229348" description="Lipoprotein" evidence="2">
    <location>
        <begin position="24"/>
        <end position="173"/>
    </location>
</feature>
<evidence type="ECO:0000313" key="3">
    <source>
        <dbReference type="EMBL" id="MBB3675651.1"/>
    </source>
</evidence>
<evidence type="ECO:0000256" key="2">
    <source>
        <dbReference type="SAM" id="SignalP"/>
    </source>
</evidence>
<evidence type="ECO:0000313" key="5">
    <source>
        <dbReference type="Proteomes" id="UP000247602"/>
    </source>
</evidence>